<evidence type="ECO:0000256" key="3">
    <source>
        <dbReference type="ARBA" id="ARBA00022617"/>
    </source>
</evidence>
<reference evidence="8" key="1">
    <citation type="submission" date="2016-07" db="EMBL/GenBank/DDBJ databases">
        <authorList>
            <person name="Bretaudeau A."/>
        </authorList>
    </citation>
    <scope>NUCLEOTIDE SEQUENCE</scope>
    <source>
        <strain evidence="8">Rice</strain>
        <tissue evidence="8">Whole body</tissue>
    </source>
</reference>
<proteinExistence type="inferred from homology"/>
<keyword evidence="3" id="KW-0349">Heme</keyword>
<dbReference type="InterPro" id="IPR050479">
    <property type="entry name" value="CYP11_CYP27_families"/>
</dbReference>
<dbReference type="SUPFAM" id="SSF48264">
    <property type="entry name" value="Cytochrome P450"/>
    <property type="match status" value="1"/>
</dbReference>
<dbReference type="Gene3D" id="1.10.630.10">
    <property type="entry name" value="Cytochrome P450"/>
    <property type="match status" value="1"/>
</dbReference>
<protein>
    <submittedName>
        <fullName evidence="8">SFRICE014197.2</fullName>
    </submittedName>
</protein>
<evidence type="ECO:0000256" key="5">
    <source>
        <dbReference type="ARBA" id="ARBA00023002"/>
    </source>
</evidence>
<dbReference type="PANTHER" id="PTHR24279:SF120">
    <property type="entry name" value="CYTOCHROME P450"/>
    <property type="match status" value="1"/>
</dbReference>
<dbReference type="InterPro" id="IPR001128">
    <property type="entry name" value="Cyt_P450"/>
</dbReference>
<dbReference type="GO" id="GO:0020037">
    <property type="term" value="F:heme binding"/>
    <property type="evidence" value="ECO:0007669"/>
    <property type="project" value="InterPro"/>
</dbReference>
<evidence type="ECO:0000256" key="7">
    <source>
        <dbReference type="ARBA" id="ARBA00023033"/>
    </source>
</evidence>
<name>A0A2H1WUM8_SPOFR</name>
<keyword evidence="6" id="KW-0408">Iron</keyword>
<accession>A0A2H1WUM8</accession>
<evidence type="ECO:0000256" key="6">
    <source>
        <dbReference type="ARBA" id="ARBA00023004"/>
    </source>
</evidence>
<dbReference type="GO" id="GO:0004497">
    <property type="term" value="F:monooxygenase activity"/>
    <property type="evidence" value="ECO:0007669"/>
    <property type="project" value="UniProtKB-KW"/>
</dbReference>
<comment type="similarity">
    <text evidence="2">Belongs to the cytochrome P450 family.</text>
</comment>
<dbReference type="Pfam" id="PF00067">
    <property type="entry name" value="p450"/>
    <property type="match status" value="1"/>
</dbReference>
<keyword evidence="7" id="KW-0503">Monooxygenase</keyword>
<evidence type="ECO:0000256" key="1">
    <source>
        <dbReference type="ARBA" id="ARBA00001971"/>
    </source>
</evidence>
<dbReference type="GO" id="GO:0005506">
    <property type="term" value="F:iron ion binding"/>
    <property type="evidence" value="ECO:0007669"/>
    <property type="project" value="InterPro"/>
</dbReference>
<dbReference type="GO" id="GO:0016705">
    <property type="term" value="F:oxidoreductase activity, acting on paired donors, with incorporation or reduction of molecular oxygen"/>
    <property type="evidence" value="ECO:0007669"/>
    <property type="project" value="InterPro"/>
</dbReference>
<evidence type="ECO:0000313" key="8">
    <source>
        <dbReference type="EMBL" id="SOQ56779.1"/>
    </source>
</evidence>
<dbReference type="InterPro" id="IPR036396">
    <property type="entry name" value="Cyt_P450_sf"/>
</dbReference>
<sequence length="266" mass="29852">MFIFSHGDSWSAFRTKVSRVALSAGAAAQYTVPVAEVAEAFVQRYENIAERVRQIRDENSETPGDFLNEVHKWSLEISALGLIALDTRLNCFDASEESESMRLIHAVQTFFLSVGELELRAPWWRLYPTKMFRQYVEALDTILSVTLRHVEKALKECEANGSSKSLLQDLVTAAGPRVAAVAALDLFLVGIDTVSTSNAVASILYQLSLRPSVQERLYEEITKVLQGRPMKPGDVNQMPYLKACVKEVMRLVTITQKKKMIKILII</sequence>
<organism evidence="8">
    <name type="scientific">Spodoptera frugiperda</name>
    <name type="common">Fall armyworm</name>
    <dbReference type="NCBI Taxonomy" id="7108"/>
    <lineage>
        <taxon>Eukaryota</taxon>
        <taxon>Metazoa</taxon>
        <taxon>Ecdysozoa</taxon>
        <taxon>Arthropoda</taxon>
        <taxon>Hexapoda</taxon>
        <taxon>Insecta</taxon>
        <taxon>Pterygota</taxon>
        <taxon>Neoptera</taxon>
        <taxon>Endopterygota</taxon>
        <taxon>Lepidoptera</taxon>
        <taxon>Glossata</taxon>
        <taxon>Ditrysia</taxon>
        <taxon>Noctuoidea</taxon>
        <taxon>Noctuidae</taxon>
        <taxon>Amphipyrinae</taxon>
        <taxon>Spodoptera</taxon>
    </lineage>
</organism>
<dbReference type="AlphaFoldDB" id="A0A2H1WUM8"/>
<evidence type="ECO:0000256" key="2">
    <source>
        <dbReference type="ARBA" id="ARBA00010617"/>
    </source>
</evidence>
<keyword evidence="5" id="KW-0560">Oxidoreductase</keyword>
<gene>
    <name evidence="8" type="primary">SFRICE014197.2</name>
    <name evidence="8" type="ORF">SFRICE_014197.2</name>
</gene>
<comment type="cofactor">
    <cofactor evidence="1">
        <name>heme</name>
        <dbReference type="ChEBI" id="CHEBI:30413"/>
    </cofactor>
</comment>
<evidence type="ECO:0000256" key="4">
    <source>
        <dbReference type="ARBA" id="ARBA00022723"/>
    </source>
</evidence>
<dbReference type="EMBL" id="ODYU01011196">
    <property type="protein sequence ID" value="SOQ56779.1"/>
    <property type="molecule type" value="Genomic_DNA"/>
</dbReference>
<keyword evidence="4" id="KW-0479">Metal-binding</keyword>
<dbReference type="PANTHER" id="PTHR24279">
    <property type="entry name" value="CYTOCHROME P450"/>
    <property type="match status" value="1"/>
</dbReference>